<dbReference type="EMBL" id="CP089984">
    <property type="protein sequence ID" value="WXB19461.1"/>
    <property type="molecule type" value="Genomic_DNA"/>
</dbReference>
<organism evidence="1 2">
    <name type="scientific">Pendulispora albinea</name>
    <dbReference type="NCBI Taxonomy" id="2741071"/>
    <lineage>
        <taxon>Bacteria</taxon>
        <taxon>Pseudomonadati</taxon>
        <taxon>Myxococcota</taxon>
        <taxon>Myxococcia</taxon>
        <taxon>Myxococcales</taxon>
        <taxon>Sorangiineae</taxon>
        <taxon>Pendulisporaceae</taxon>
        <taxon>Pendulispora</taxon>
    </lineage>
</organism>
<accession>A0ABZ2MAB6</accession>
<sequence>MASGHLCINLSEKVSWEDFPSFAAALLERIGGTRVGTMDAVDARLWDIVIDEHRVILVFDDFPAMVSLEARDREGDDVLRRVHARLKEK</sequence>
<evidence type="ECO:0000313" key="1">
    <source>
        <dbReference type="EMBL" id="WXB19461.1"/>
    </source>
</evidence>
<keyword evidence="2" id="KW-1185">Reference proteome</keyword>
<dbReference type="RefSeq" id="WP_394829076.1">
    <property type="nucleotide sequence ID" value="NZ_CP089984.1"/>
</dbReference>
<protein>
    <submittedName>
        <fullName evidence="1">DUF3630 family protein</fullName>
    </submittedName>
</protein>
<reference evidence="1 2" key="1">
    <citation type="submission" date="2021-12" db="EMBL/GenBank/DDBJ databases">
        <title>Discovery of the Pendulisporaceae a myxobacterial family with distinct sporulation behavior and unique specialized metabolism.</title>
        <authorList>
            <person name="Garcia R."/>
            <person name="Popoff A."/>
            <person name="Bader C.D."/>
            <person name="Loehr J."/>
            <person name="Walesch S."/>
            <person name="Walt C."/>
            <person name="Boldt J."/>
            <person name="Bunk B."/>
            <person name="Haeckl F.J.F.P.J."/>
            <person name="Gunesch A.P."/>
            <person name="Birkelbach J."/>
            <person name="Nuebel U."/>
            <person name="Pietschmann T."/>
            <person name="Bach T."/>
            <person name="Mueller R."/>
        </authorList>
    </citation>
    <scope>NUCLEOTIDE SEQUENCE [LARGE SCALE GENOMIC DNA]</scope>
    <source>
        <strain evidence="1 2">MSr11954</strain>
    </source>
</reference>
<dbReference type="Proteomes" id="UP001370348">
    <property type="component" value="Chromosome"/>
</dbReference>
<dbReference type="InterPro" id="IPR022080">
    <property type="entry name" value="DUF3630"/>
</dbReference>
<gene>
    <name evidence="1" type="ORF">LZC94_19800</name>
</gene>
<name>A0ABZ2MAB6_9BACT</name>
<dbReference type="Pfam" id="PF12305">
    <property type="entry name" value="DUF3630"/>
    <property type="match status" value="1"/>
</dbReference>
<evidence type="ECO:0000313" key="2">
    <source>
        <dbReference type="Proteomes" id="UP001370348"/>
    </source>
</evidence>
<proteinExistence type="predicted"/>